<proteinExistence type="predicted"/>
<evidence type="ECO:0000313" key="2">
    <source>
        <dbReference type="EMBL" id="RKN11987.1"/>
    </source>
</evidence>
<comment type="caution">
    <text evidence="2">The sequence shown here is derived from an EMBL/GenBank/DDBJ whole genome shotgun (WGS) entry which is preliminary data.</text>
</comment>
<name>A0A3A9X0L8_9ACTN</name>
<evidence type="ECO:0000313" key="3">
    <source>
        <dbReference type="EMBL" id="RKN25962.1"/>
    </source>
</evidence>
<evidence type="ECO:0000313" key="4">
    <source>
        <dbReference type="Proteomes" id="UP000268652"/>
    </source>
</evidence>
<accession>A0A3A9X0L8</accession>
<reference evidence="4 5" key="1">
    <citation type="submission" date="2018-09" db="EMBL/GenBank/DDBJ databases">
        <title>Streptomyces sp. nov. DS1-2, an endophytic actinomycete isolated from roots of Dendrobium scabrilingue.</title>
        <authorList>
            <person name="Kuncharoen N."/>
            <person name="Kudo T."/>
            <person name="Ohkuma M."/>
            <person name="Yuki M."/>
            <person name="Tanasupawat S."/>
        </authorList>
    </citation>
    <scope>NUCLEOTIDE SEQUENCE [LARGE SCALE GENOMIC DNA]</scope>
    <source>
        <strain evidence="2 5">AZ1-7</strain>
        <strain evidence="3 4">DS1-2</strain>
    </source>
</reference>
<dbReference type="EMBL" id="RBDX01000002">
    <property type="protein sequence ID" value="RKN11987.1"/>
    <property type="molecule type" value="Genomic_DNA"/>
</dbReference>
<feature type="region of interest" description="Disordered" evidence="1">
    <location>
        <begin position="1"/>
        <end position="99"/>
    </location>
</feature>
<feature type="compositionally biased region" description="Low complexity" evidence="1">
    <location>
        <begin position="44"/>
        <end position="55"/>
    </location>
</feature>
<organism evidence="2 5">
    <name type="scientific">Streptomyces radicis</name>
    <dbReference type="NCBI Taxonomy" id="1750517"/>
    <lineage>
        <taxon>Bacteria</taxon>
        <taxon>Bacillati</taxon>
        <taxon>Actinomycetota</taxon>
        <taxon>Actinomycetes</taxon>
        <taxon>Kitasatosporales</taxon>
        <taxon>Streptomycetaceae</taxon>
        <taxon>Streptomyces</taxon>
    </lineage>
</organism>
<dbReference type="AlphaFoldDB" id="A0A3A9X0L8"/>
<dbReference type="Proteomes" id="UP000275024">
    <property type="component" value="Unassembled WGS sequence"/>
</dbReference>
<dbReference type="Proteomes" id="UP000268652">
    <property type="component" value="Unassembled WGS sequence"/>
</dbReference>
<sequence length="99" mass="10219">MWGASGWAMRASRERGVARSAGIPLASVNPSTIDSDPIRPKLIGGSSNGAARGRAVPTMKVRGVEPEEVRTGAAYPAHSPREAVLSAALPRRNGSDADG</sequence>
<gene>
    <name evidence="3" type="ORF">D7318_06965</name>
    <name evidence="2" type="ORF">D7319_03515</name>
</gene>
<evidence type="ECO:0000313" key="5">
    <source>
        <dbReference type="Proteomes" id="UP000275024"/>
    </source>
</evidence>
<protein>
    <submittedName>
        <fullName evidence="2">Uncharacterized protein</fullName>
    </submittedName>
</protein>
<keyword evidence="4" id="KW-1185">Reference proteome</keyword>
<dbReference type="EMBL" id="RBDY01000003">
    <property type="protein sequence ID" value="RKN25962.1"/>
    <property type="molecule type" value="Genomic_DNA"/>
</dbReference>
<evidence type="ECO:0000256" key="1">
    <source>
        <dbReference type="SAM" id="MobiDB-lite"/>
    </source>
</evidence>